<dbReference type="AlphaFoldDB" id="A0A0E9TSM6"/>
<organism evidence="1">
    <name type="scientific">Anguilla anguilla</name>
    <name type="common">European freshwater eel</name>
    <name type="synonym">Muraena anguilla</name>
    <dbReference type="NCBI Taxonomy" id="7936"/>
    <lineage>
        <taxon>Eukaryota</taxon>
        <taxon>Metazoa</taxon>
        <taxon>Chordata</taxon>
        <taxon>Craniata</taxon>
        <taxon>Vertebrata</taxon>
        <taxon>Euteleostomi</taxon>
        <taxon>Actinopterygii</taxon>
        <taxon>Neopterygii</taxon>
        <taxon>Teleostei</taxon>
        <taxon>Anguilliformes</taxon>
        <taxon>Anguillidae</taxon>
        <taxon>Anguilla</taxon>
    </lineage>
</organism>
<proteinExistence type="predicted"/>
<reference evidence="1" key="2">
    <citation type="journal article" date="2015" name="Fish Shellfish Immunol.">
        <title>Early steps in the European eel (Anguilla anguilla)-Vibrio vulnificus interaction in the gills: Role of the RtxA13 toxin.</title>
        <authorList>
            <person name="Callol A."/>
            <person name="Pajuelo D."/>
            <person name="Ebbesson L."/>
            <person name="Teles M."/>
            <person name="MacKenzie S."/>
            <person name="Amaro C."/>
        </authorList>
    </citation>
    <scope>NUCLEOTIDE SEQUENCE</scope>
</reference>
<evidence type="ECO:0000313" key="1">
    <source>
        <dbReference type="EMBL" id="JAH56714.1"/>
    </source>
</evidence>
<name>A0A0E9TSM6_ANGAN</name>
<sequence length="66" mass="7638">MFFHSENDTCIWFCGSVCWDALLLRELRANAFLFCRHNAFLQREFGGLTESDVPPVSNVSTRQHCL</sequence>
<protein>
    <submittedName>
        <fullName evidence="1">Uncharacterized protein</fullName>
    </submittedName>
</protein>
<accession>A0A0E9TSM6</accession>
<reference evidence="1" key="1">
    <citation type="submission" date="2014-11" db="EMBL/GenBank/DDBJ databases">
        <authorList>
            <person name="Amaro Gonzalez C."/>
        </authorList>
    </citation>
    <scope>NUCLEOTIDE SEQUENCE</scope>
</reference>
<dbReference type="EMBL" id="GBXM01051863">
    <property type="protein sequence ID" value="JAH56714.1"/>
    <property type="molecule type" value="Transcribed_RNA"/>
</dbReference>